<feature type="transmembrane region" description="Helical" evidence="1">
    <location>
        <begin position="6"/>
        <end position="24"/>
    </location>
</feature>
<keyword evidence="1" id="KW-1133">Transmembrane helix</keyword>
<dbReference type="EMBL" id="NUWJ01000097">
    <property type="protein sequence ID" value="PFK19182.1"/>
    <property type="molecule type" value="Genomic_DNA"/>
</dbReference>
<gene>
    <name evidence="2" type="ORF">COI98_11365</name>
</gene>
<organism evidence="2 3">
    <name type="scientific">Bacillus cereus</name>
    <dbReference type="NCBI Taxonomy" id="1396"/>
    <lineage>
        <taxon>Bacteria</taxon>
        <taxon>Bacillati</taxon>
        <taxon>Bacillota</taxon>
        <taxon>Bacilli</taxon>
        <taxon>Bacillales</taxon>
        <taxon>Bacillaceae</taxon>
        <taxon>Bacillus</taxon>
        <taxon>Bacillus cereus group</taxon>
    </lineage>
</organism>
<keyword evidence="2" id="KW-0436">Ligase</keyword>
<name>A0A9X6X116_BACCE</name>
<proteinExistence type="predicted"/>
<protein>
    <submittedName>
        <fullName evidence="2">Aspartate--ammonia ligase</fullName>
    </submittedName>
</protein>
<sequence length="48" mass="5618">MLVALYIHAVFFYCSYIVFGQLMTGPQLLAHLAQIHIWFKEYGVNIKE</sequence>
<dbReference type="Proteomes" id="UP000224413">
    <property type="component" value="Unassembled WGS sequence"/>
</dbReference>
<comment type="caution">
    <text evidence="2">The sequence shown here is derived from an EMBL/GenBank/DDBJ whole genome shotgun (WGS) entry which is preliminary data.</text>
</comment>
<evidence type="ECO:0000256" key="1">
    <source>
        <dbReference type="SAM" id="Phobius"/>
    </source>
</evidence>
<dbReference type="AlphaFoldDB" id="A0A9X6X116"/>
<dbReference type="GO" id="GO:0016874">
    <property type="term" value="F:ligase activity"/>
    <property type="evidence" value="ECO:0007669"/>
    <property type="project" value="UniProtKB-KW"/>
</dbReference>
<keyword evidence="1" id="KW-0472">Membrane</keyword>
<keyword evidence="1" id="KW-0812">Transmembrane</keyword>
<evidence type="ECO:0000313" key="2">
    <source>
        <dbReference type="EMBL" id="PFK19182.1"/>
    </source>
</evidence>
<reference evidence="2 3" key="1">
    <citation type="submission" date="2017-09" db="EMBL/GenBank/DDBJ databases">
        <title>Large-scale bioinformatics analysis of Bacillus genomes uncovers conserved roles of natural products in bacterial physiology.</title>
        <authorList>
            <consortium name="Agbiome Team Llc"/>
            <person name="Bleich R.M."/>
            <person name="Grubbs K.J."/>
            <person name="Santa Maria K.C."/>
            <person name="Allen S.E."/>
            <person name="Farag S."/>
            <person name="Shank E.A."/>
            <person name="Bowers A."/>
        </authorList>
    </citation>
    <scope>NUCLEOTIDE SEQUENCE [LARGE SCALE GENOMIC DNA]</scope>
    <source>
        <strain evidence="2 3">AFS083741</strain>
    </source>
</reference>
<evidence type="ECO:0000313" key="3">
    <source>
        <dbReference type="Proteomes" id="UP000224413"/>
    </source>
</evidence>
<accession>A0A9X6X116</accession>